<accession>A0ABP7P1J9</accession>
<protein>
    <submittedName>
        <fullName evidence="4">FecR domain-containing protein</fullName>
    </submittedName>
</protein>
<proteinExistence type="predicted"/>
<dbReference type="InterPro" id="IPR006860">
    <property type="entry name" value="FecR"/>
</dbReference>
<dbReference type="Pfam" id="PF16344">
    <property type="entry name" value="FecR_C"/>
    <property type="match status" value="1"/>
</dbReference>
<evidence type="ECO:0000313" key="4">
    <source>
        <dbReference type="EMBL" id="GAA3958166.1"/>
    </source>
</evidence>
<keyword evidence="1" id="KW-0472">Membrane</keyword>
<sequence>MEEREIYLLITRYLQKQTNTTENEMLADWMTSSADNEQTFEEIKQAWLSVEKPNVSESANALSKLKNRIRQGTDQQIKTKKLFPLKWSRIAASLVLIGSLSFAIIFLAQSPKKSINVMNSLATKVGEMKTITLSDGTKISLGSKSILRYPVKFEENERSIQLDGEAYFEVSKNPHKPFVVNTNDLSVKVLGTHFNVNASKNQVFTTVSLLEGKVEVNLNDDQDGAYTLKPGEELSVNRNNLQVFQRKLDSVSVLGWMTKTLVFSNDKLSDAAVKIENMYGVKLVFADQATADTRLYAQFNNDKLDDVLEIICSTGNLIYSKNGNKIYLSAK</sequence>
<dbReference type="PANTHER" id="PTHR30273">
    <property type="entry name" value="PERIPLASMIC SIGNAL SENSOR AND SIGMA FACTOR ACTIVATOR FECR-RELATED"/>
    <property type="match status" value="1"/>
</dbReference>
<dbReference type="PANTHER" id="PTHR30273:SF2">
    <property type="entry name" value="PROTEIN FECR"/>
    <property type="match status" value="1"/>
</dbReference>
<reference evidence="5" key="1">
    <citation type="journal article" date="2019" name="Int. J. Syst. Evol. Microbiol.">
        <title>The Global Catalogue of Microorganisms (GCM) 10K type strain sequencing project: providing services to taxonomists for standard genome sequencing and annotation.</title>
        <authorList>
            <consortium name="The Broad Institute Genomics Platform"/>
            <consortium name="The Broad Institute Genome Sequencing Center for Infectious Disease"/>
            <person name="Wu L."/>
            <person name="Ma J."/>
        </authorList>
    </citation>
    <scope>NUCLEOTIDE SEQUENCE [LARGE SCALE GENOMIC DNA]</scope>
    <source>
        <strain evidence="5">JCM 17338</strain>
    </source>
</reference>
<feature type="domain" description="FecR protein" evidence="2">
    <location>
        <begin position="121"/>
        <end position="215"/>
    </location>
</feature>
<keyword evidence="5" id="KW-1185">Reference proteome</keyword>
<dbReference type="RefSeq" id="WP_316762442.1">
    <property type="nucleotide sequence ID" value="NZ_BAABAK010000004.1"/>
</dbReference>
<evidence type="ECO:0000259" key="3">
    <source>
        <dbReference type="Pfam" id="PF16344"/>
    </source>
</evidence>
<dbReference type="PIRSF" id="PIRSF018266">
    <property type="entry name" value="FecR"/>
    <property type="match status" value="1"/>
</dbReference>
<gene>
    <name evidence="4" type="ORF">GCM10022246_09720</name>
</gene>
<feature type="transmembrane region" description="Helical" evidence="1">
    <location>
        <begin position="90"/>
        <end position="108"/>
    </location>
</feature>
<evidence type="ECO:0000313" key="5">
    <source>
        <dbReference type="Proteomes" id="UP001501081"/>
    </source>
</evidence>
<name>A0ABP7P1J9_9SPHI</name>
<dbReference type="Gene3D" id="2.60.120.1440">
    <property type="match status" value="1"/>
</dbReference>
<organism evidence="4 5">
    <name type="scientific">Pedobacter ginsengiterrae</name>
    <dbReference type="NCBI Taxonomy" id="871696"/>
    <lineage>
        <taxon>Bacteria</taxon>
        <taxon>Pseudomonadati</taxon>
        <taxon>Bacteroidota</taxon>
        <taxon>Sphingobacteriia</taxon>
        <taxon>Sphingobacteriales</taxon>
        <taxon>Sphingobacteriaceae</taxon>
        <taxon>Pedobacter</taxon>
    </lineage>
</organism>
<dbReference type="InterPro" id="IPR032508">
    <property type="entry name" value="FecR_C"/>
</dbReference>
<dbReference type="EMBL" id="BAABAK010000004">
    <property type="protein sequence ID" value="GAA3958166.1"/>
    <property type="molecule type" value="Genomic_DNA"/>
</dbReference>
<keyword evidence="1" id="KW-1133">Transmembrane helix</keyword>
<dbReference type="Gene3D" id="3.55.50.30">
    <property type="match status" value="1"/>
</dbReference>
<feature type="domain" description="Protein FecR C-terminal" evidence="3">
    <location>
        <begin position="261"/>
        <end position="328"/>
    </location>
</feature>
<keyword evidence="1" id="KW-0812">Transmembrane</keyword>
<dbReference type="Proteomes" id="UP001501081">
    <property type="component" value="Unassembled WGS sequence"/>
</dbReference>
<dbReference type="Pfam" id="PF04773">
    <property type="entry name" value="FecR"/>
    <property type="match status" value="1"/>
</dbReference>
<dbReference type="InterPro" id="IPR012373">
    <property type="entry name" value="Ferrdict_sens_TM"/>
</dbReference>
<evidence type="ECO:0000256" key="1">
    <source>
        <dbReference type="SAM" id="Phobius"/>
    </source>
</evidence>
<comment type="caution">
    <text evidence="4">The sequence shown here is derived from an EMBL/GenBank/DDBJ whole genome shotgun (WGS) entry which is preliminary data.</text>
</comment>
<evidence type="ECO:0000259" key="2">
    <source>
        <dbReference type="Pfam" id="PF04773"/>
    </source>
</evidence>